<dbReference type="GO" id="GO:0016117">
    <property type="term" value="P:carotenoid biosynthetic process"/>
    <property type="evidence" value="ECO:0007669"/>
    <property type="project" value="UniProtKB-KW"/>
</dbReference>
<dbReference type="GO" id="GO:0016872">
    <property type="term" value="F:intramolecular lyase activity"/>
    <property type="evidence" value="ECO:0007669"/>
    <property type="project" value="InterPro"/>
</dbReference>
<evidence type="ECO:0000256" key="3">
    <source>
        <dbReference type="ARBA" id="ARBA00022692"/>
    </source>
</evidence>
<evidence type="ECO:0000256" key="7">
    <source>
        <dbReference type="ARBA" id="ARBA00023235"/>
    </source>
</evidence>
<feature type="transmembrane region" description="Helical" evidence="8">
    <location>
        <begin position="138"/>
        <end position="156"/>
    </location>
</feature>
<dbReference type="EMBL" id="BMHA01000003">
    <property type="protein sequence ID" value="GGI04471.1"/>
    <property type="molecule type" value="Genomic_DNA"/>
</dbReference>
<protein>
    <submittedName>
        <fullName evidence="10">Lycopene cyclase</fullName>
    </submittedName>
</protein>
<feature type="transmembrane region" description="Helical" evidence="8">
    <location>
        <begin position="79"/>
        <end position="100"/>
    </location>
</feature>
<feature type="transmembrane region" description="Helical" evidence="8">
    <location>
        <begin position="168"/>
        <end position="192"/>
    </location>
</feature>
<evidence type="ECO:0000256" key="5">
    <source>
        <dbReference type="ARBA" id="ARBA00022989"/>
    </source>
</evidence>
<keyword evidence="3 8" id="KW-0812">Transmembrane</keyword>
<comment type="pathway">
    <text evidence="2">Carotenoid biosynthesis.</text>
</comment>
<organism evidence="10 11">
    <name type="scientific">Egicoccus halophilus</name>
    <dbReference type="NCBI Taxonomy" id="1670830"/>
    <lineage>
        <taxon>Bacteria</taxon>
        <taxon>Bacillati</taxon>
        <taxon>Actinomycetota</taxon>
        <taxon>Nitriliruptoria</taxon>
        <taxon>Egicoccales</taxon>
        <taxon>Egicoccaceae</taxon>
        <taxon>Egicoccus</taxon>
    </lineage>
</organism>
<evidence type="ECO:0000256" key="8">
    <source>
        <dbReference type="SAM" id="Phobius"/>
    </source>
</evidence>
<comment type="caution">
    <text evidence="10">The sequence shown here is derived from an EMBL/GenBank/DDBJ whole genome shotgun (WGS) entry which is preliminary data.</text>
</comment>
<gene>
    <name evidence="10" type="ORF">GCM10011354_09260</name>
</gene>
<evidence type="ECO:0000256" key="2">
    <source>
        <dbReference type="ARBA" id="ARBA00004829"/>
    </source>
</evidence>
<dbReference type="GO" id="GO:0045436">
    <property type="term" value="F:lycopene beta cyclase activity"/>
    <property type="evidence" value="ECO:0007669"/>
    <property type="project" value="UniProtKB-ARBA"/>
</dbReference>
<evidence type="ECO:0000256" key="6">
    <source>
        <dbReference type="ARBA" id="ARBA00023136"/>
    </source>
</evidence>
<keyword evidence="6 8" id="KW-0472">Membrane</keyword>
<feature type="domain" description="Lycopene cyclase" evidence="9">
    <location>
        <begin position="138"/>
        <end position="223"/>
    </location>
</feature>
<reference evidence="10" key="2">
    <citation type="submission" date="2020-09" db="EMBL/GenBank/DDBJ databases">
        <authorList>
            <person name="Sun Q."/>
            <person name="Zhou Y."/>
        </authorList>
    </citation>
    <scope>NUCLEOTIDE SEQUENCE</scope>
    <source>
        <strain evidence="10">CGMCC 1.14988</strain>
    </source>
</reference>
<dbReference type="Pfam" id="PF18916">
    <property type="entry name" value="Lycopene_cyc"/>
    <property type="match status" value="2"/>
</dbReference>
<evidence type="ECO:0000259" key="9">
    <source>
        <dbReference type="Pfam" id="PF18916"/>
    </source>
</evidence>
<dbReference type="NCBIfam" id="TIGR03462">
    <property type="entry name" value="CarR_dom_SF"/>
    <property type="match status" value="2"/>
</dbReference>
<evidence type="ECO:0000256" key="4">
    <source>
        <dbReference type="ARBA" id="ARBA00022746"/>
    </source>
</evidence>
<dbReference type="RefSeq" id="WP_130649646.1">
    <property type="nucleotide sequence ID" value="NZ_BMHA01000003.1"/>
</dbReference>
<dbReference type="GO" id="GO:0016020">
    <property type="term" value="C:membrane"/>
    <property type="evidence" value="ECO:0007669"/>
    <property type="project" value="UniProtKB-SubCell"/>
</dbReference>
<sequence>MTYLQFHLVFLLPLLVLLAVPVTRALRQRPWLGAGLATLVVIAYVWTTPWDNYLVASEVWGYGDGRVLGTIWYVPVEEYLFFGLQTLLTGGWTILLMQRAELLAPPPPTERASRVTVLAWGVGILASAALVVPEPTRYLGLILAWIGPPLALQWWFGGRWLADRLRQLWPAWVVPTVYLWFADGFAIANGIWSISERFTTGIALGPLPLEEALFFLVTNLVVVQGMLLFASVRTKVLEWVR</sequence>
<evidence type="ECO:0000313" key="11">
    <source>
        <dbReference type="Proteomes" id="UP000650511"/>
    </source>
</evidence>
<dbReference type="Proteomes" id="UP000650511">
    <property type="component" value="Unassembled WGS sequence"/>
</dbReference>
<name>A0A8J3A8K0_9ACTN</name>
<accession>A0A8J3A8K0</accession>
<evidence type="ECO:0000313" key="10">
    <source>
        <dbReference type="EMBL" id="GGI04471.1"/>
    </source>
</evidence>
<dbReference type="OrthoDB" id="5195186at2"/>
<keyword evidence="11" id="KW-1185">Reference proteome</keyword>
<feature type="transmembrane region" description="Helical" evidence="8">
    <location>
        <begin position="212"/>
        <end position="232"/>
    </location>
</feature>
<keyword evidence="5 8" id="KW-1133">Transmembrane helix</keyword>
<feature type="domain" description="Lycopene cyclase" evidence="9">
    <location>
        <begin position="8"/>
        <end position="86"/>
    </location>
</feature>
<keyword evidence="4" id="KW-0125">Carotenoid biosynthesis</keyword>
<reference evidence="10" key="1">
    <citation type="journal article" date="2014" name="Int. J. Syst. Evol. Microbiol.">
        <title>Complete genome sequence of Corynebacterium casei LMG S-19264T (=DSM 44701T), isolated from a smear-ripened cheese.</title>
        <authorList>
            <consortium name="US DOE Joint Genome Institute (JGI-PGF)"/>
            <person name="Walter F."/>
            <person name="Albersmeier A."/>
            <person name="Kalinowski J."/>
            <person name="Ruckert C."/>
        </authorList>
    </citation>
    <scope>NUCLEOTIDE SEQUENCE</scope>
    <source>
        <strain evidence="10">CGMCC 1.14988</strain>
    </source>
</reference>
<feature type="transmembrane region" description="Helical" evidence="8">
    <location>
        <begin position="112"/>
        <end position="132"/>
    </location>
</feature>
<dbReference type="AlphaFoldDB" id="A0A8J3A8K0"/>
<proteinExistence type="predicted"/>
<evidence type="ECO:0000256" key="1">
    <source>
        <dbReference type="ARBA" id="ARBA00004141"/>
    </source>
</evidence>
<comment type="subcellular location">
    <subcellularLocation>
        <location evidence="1">Membrane</location>
        <topology evidence="1">Multi-pass membrane protein</topology>
    </subcellularLocation>
</comment>
<feature type="transmembrane region" description="Helical" evidence="8">
    <location>
        <begin position="30"/>
        <end position="47"/>
    </location>
</feature>
<feature type="transmembrane region" description="Helical" evidence="8">
    <location>
        <begin position="6"/>
        <end position="23"/>
    </location>
</feature>
<keyword evidence="7" id="KW-0413">Isomerase</keyword>
<dbReference type="InterPro" id="IPR017825">
    <property type="entry name" value="Lycopene_cyclase_dom"/>
</dbReference>